<dbReference type="InterPro" id="IPR044730">
    <property type="entry name" value="RNase_H-like_dom_plant"/>
</dbReference>
<dbReference type="Pfam" id="PF13456">
    <property type="entry name" value="RVT_3"/>
    <property type="match status" value="1"/>
</dbReference>
<dbReference type="Gene3D" id="3.30.420.10">
    <property type="entry name" value="Ribonuclease H-like superfamily/Ribonuclease H"/>
    <property type="match status" value="1"/>
</dbReference>
<accession>A0A7J6VGH9</accession>
<dbReference type="InterPro" id="IPR036397">
    <property type="entry name" value="RNaseH_sf"/>
</dbReference>
<organism evidence="2 3">
    <name type="scientific">Thalictrum thalictroides</name>
    <name type="common">Rue-anemone</name>
    <name type="synonym">Anemone thalictroides</name>
    <dbReference type="NCBI Taxonomy" id="46969"/>
    <lineage>
        <taxon>Eukaryota</taxon>
        <taxon>Viridiplantae</taxon>
        <taxon>Streptophyta</taxon>
        <taxon>Embryophyta</taxon>
        <taxon>Tracheophyta</taxon>
        <taxon>Spermatophyta</taxon>
        <taxon>Magnoliopsida</taxon>
        <taxon>Ranunculales</taxon>
        <taxon>Ranunculaceae</taxon>
        <taxon>Thalictroideae</taxon>
        <taxon>Thalictrum</taxon>
    </lineage>
</organism>
<dbReference type="InterPro" id="IPR053151">
    <property type="entry name" value="RNase_H-like"/>
</dbReference>
<dbReference type="PANTHER" id="PTHR47723">
    <property type="entry name" value="OS05G0353850 PROTEIN"/>
    <property type="match status" value="1"/>
</dbReference>
<dbReference type="OrthoDB" id="1906820at2759"/>
<reference evidence="2 3" key="1">
    <citation type="submission" date="2020-06" db="EMBL/GenBank/DDBJ databases">
        <title>Transcriptomic and genomic resources for Thalictrum thalictroides and T. hernandezii: Facilitating candidate gene discovery in an emerging model plant lineage.</title>
        <authorList>
            <person name="Arias T."/>
            <person name="Riano-Pachon D.M."/>
            <person name="Di Stilio V.S."/>
        </authorList>
    </citation>
    <scope>NUCLEOTIDE SEQUENCE [LARGE SCALE GENOMIC DNA]</scope>
    <source>
        <strain evidence="3">cv. WT478/WT964</strain>
        <tissue evidence="2">Leaves</tissue>
    </source>
</reference>
<protein>
    <recommendedName>
        <fullName evidence="1">RNase H type-1 domain-containing protein</fullName>
    </recommendedName>
</protein>
<dbReference type="GO" id="GO:0003676">
    <property type="term" value="F:nucleic acid binding"/>
    <property type="evidence" value="ECO:0007669"/>
    <property type="project" value="InterPro"/>
</dbReference>
<feature type="non-terminal residue" evidence="2">
    <location>
        <position position="88"/>
    </location>
</feature>
<dbReference type="InterPro" id="IPR002156">
    <property type="entry name" value="RNaseH_domain"/>
</dbReference>
<sequence>NAKGNGYGGIFRNSFGDVISVFIGRDKEDSMFQHELNAVHKGLQIASQQGITRKELASDSLRVIKAINKMEVAPWQYQNQLRDVWALA</sequence>
<dbReference type="EMBL" id="JABWDY010033625">
    <property type="protein sequence ID" value="KAF5183300.1"/>
    <property type="molecule type" value="Genomic_DNA"/>
</dbReference>
<dbReference type="PANTHER" id="PTHR47723:SF19">
    <property type="entry name" value="POLYNUCLEOTIDYL TRANSFERASE, RIBONUCLEASE H-LIKE SUPERFAMILY PROTEIN"/>
    <property type="match status" value="1"/>
</dbReference>
<dbReference type="Proteomes" id="UP000554482">
    <property type="component" value="Unassembled WGS sequence"/>
</dbReference>
<evidence type="ECO:0000313" key="2">
    <source>
        <dbReference type="EMBL" id="KAF5183300.1"/>
    </source>
</evidence>
<proteinExistence type="predicted"/>
<evidence type="ECO:0000313" key="3">
    <source>
        <dbReference type="Proteomes" id="UP000554482"/>
    </source>
</evidence>
<name>A0A7J6VGH9_THATH</name>
<evidence type="ECO:0000259" key="1">
    <source>
        <dbReference type="Pfam" id="PF13456"/>
    </source>
</evidence>
<dbReference type="InterPro" id="IPR012337">
    <property type="entry name" value="RNaseH-like_sf"/>
</dbReference>
<feature type="non-terminal residue" evidence="2">
    <location>
        <position position="1"/>
    </location>
</feature>
<keyword evidence="3" id="KW-1185">Reference proteome</keyword>
<feature type="domain" description="RNase H type-1" evidence="1">
    <location>
        <begin position="6"/>
        <end position="87"/>
    </location>
</feature>
<dbReference type="CDD" id="cd06222">
    <property type="entry name" value="RNase_H_like"/>
    <property type="match status" value="1"/>
</dbReference>
<dbReference type="AlphaFoldDB" id="A0A7J6VGH9"/>
<dbReference type="GO" id="GO:0004523">
    <property type="term" value="F:RNA-DNA hybrid ribonuclease activity"/>
    <property type="evidence" value="ECO:0007669"/>
    <property type="project" value="InterPro"/>
</dbReference>
<dbReference type="SUPFAM" id="SSF53098">
    <property type="entry name" value="Ribonuclease H-like"/>
    <property type="match status" value="1"/>
</dbReference>
<gene>
    <name evidence="2" type="ORF">FRX31_027113</name>
</gene>
<comment type="caution">
    <text evidence="2">The sequence shown here is derived from an EMBL/GenBank/DDBJ whole genome shotgun (WGS) entry which is preliminary data.</text>
</comment>